<feature type="region of interest" description="Disordered" evidence="1">
    <location>
        <begin position="1"/>
        <end position="30"/>
    </location>
</feature>
<evidence type="ECO:0000313" key="3">
    <source>
        <dbReference type="EMBL" id="CAB4347568.1"/>
    </source>
</evidence>
<dbReference type="InterPro" id="IPR007060">
    <property type="entry name" value="FtsL/DivIC"/>
</dbReference>
<reference evidence="3" key="1">
    <citation type="submission" date="2020-05" db="EMBL/GenBank/DDBJ databases">
        <authorList>
            <person name="Chiriac C."/>
            <person name="Salcher M."/>
            <person name="Ghai R."/>
            <person name="Kavagutti S V."/>
        </authorList>
    </citation>
    <scope>NUCLEOTIDE SEQUENCE</scope>
</reference>
<keyword evidence="2" id="KW-1133">Transmembrane helix</keyword>
<evidence type="ECO:0000256" key="1">
    <source>
        <dbReference type="SAM" id="MobiDB-lite"/>
    </source>
</evidence>
<dbReference type="Pfam" id="PF04977">
    <property type="entry name" value="DivIC"/>
    <property type="match status" value="1"/>
</dbReference>
<dbReference type="AlphaFoldDB" id="A0A6J6A1A8"/>
<sequence>MTTRSATARQRPDHRQLLPRPRLIEGRPSGASGIRWDRIGRFVVLGVCLLVVLLYARPLAAIWSARGEAATRKTELTKLQRENAALTGRVEALKNPAALEREARSLGMVKPGEKAYVIKGLPDSP</sequence>
<gene>
    <name evidence="3" type="ORF">UFOPK3547_01733</name>
</gene>
<proteinExistence type="predicted"/>
<keyword evidence="2" id="KW-0812">Transmembrane</keyword>
<protein>
    <submittedName>
        <fullName evidence="3">Unannotated protein</fullName>
    </submittedName>
</protein>
<keyword evidence="2" id="KW-0472">Membrane</keyword>
<feature type="transmembrane region" description="Helical" evidence="2">
    <location>
        <begin position="39"/>
        <end position="56"/>
    </location>
</feature>
<dbReference type="EMBL" id="CAESAN010000219">
    <property type="protein sequence ID" value="CAB4347568.1"/>
    <property type="molecule type" value="Genomic_DNA"/>
</dbReference>
<evidence type="ECO:0000256" key="2">
    <source>
        <dbReference type="SAM" id="Phobius"/>
    </source>
</evidence>
<organism evidence="3">
    <name type="scientific">freshwater metagenome</name>
    <dbReference type="NCBI Taxonomy" id="449393"/>
    <lineage>
        <taxon>unclassified sequences</taxon>
        <taxon>metagenomes</taxon>
        <taxon>ecological metagenomes</taxon>
    </lineage>
</organism>
<name>A0A6J6A1A8_9ZZZZ</name>
<accession>A0A6J6A1A8</accession>